<dbReference type="Gene3D" id="1.20.58.2220">
    <property type="entry name" value="Formin, FH2 domain"/>
    <property type="match status" value="1"/>
</dbReference>
<dbReference type="InterPro" id="IPR015425">
    <property type="entry name" value="FH2_Formin"/>
</dbReference>
<feature type="compositionally biased region" description="Polar residues" evidence="5">
    <location>
        <begin position="360"/>
        <end position="373"/>
    </location>
</feature>
<dbReference type="InterPro" id="IPR042201">
    <property type="entry name" value="FH2_Formin_sf"/>
</dbReference>
<evidence type="ECO:0000256" key="4">
    <source>
        <dbReference type="RuleBase" id="RU361260"/>
    </source>
</evidence>
<feature type="compositionally biased region" description="Low complexity" evidence="5">
    <location>
        <begin position="121"/>
        <end position="138"/>
    </location>
</feature>
<dbReference type="Pfam" id="PF02181">
    <property type="entry name" value="FH2"/>
    <property type="match status" value="2"/>
</dbReference>
<dbReference type="AlphaFoldDB" id="A0A4S8K1V2"/>
<dbReference type="PANTHER" id="PTHR23213">
    <property type="entry name" value="FORMIN-RELATED"/>
    <property type="match status" value="1"/>
</dbReference>
<dbReference type="GO" id="GO:0016020">
    <property type="term" value="C:membrane"/>
    <property type="evidence" value="ECO:0007669"/>
    <property type="project" value="UniProtKB-SubCell"/>
</dbReference>
<evidence type="ECO:0000256" key="2">
    <source>
        <dbReference type="ARBA" id="ARBA00022729"/>
    </source>
</evidence>
<sequence length="890" mass="97226">MDAKIIGVFIASFSLLCVLVMKGSGGRLGIKRLLLGWGDSELMGPMLHDDTGSMCVSEVMISLPPDIKHEVIKCLVRKGFHFDISDEYYRLENMYFEYLELIHSCHPVLRRHLADMPQNTAPAMSPAAGPSPASALSPNTRVEQQAPTPTPSPSYDLAPASSPPPNQQISVLPTNISPSEPSKTNPGVASFLHEEEQKNKIKLIIIAVLLSSAGTTLLLACVFCCYQKFCRQNNSSIKERDEGPLLHVSLHDLAGSPIKSFGPVVSNHKDKRGDLSAVPSFGLKDASEPKAHLPHPPGGSTLSTISLPAQSPVVPLPPPPPAAVPPPPAIPPPSAPRPPLPNRKIGARPTPPPPKATHPFQGSSRTTQPSNLRPNHLGSLDGDGDGTAPKTKLKPFFWDKVLANPDQSNVWHQIRSGSFQFDEDMIETLFGYSSAGGKNNGKGKKETPPGETSTQYIQLLDPKKSQNLAISLKALGVKKQEVHEALMEANELPTALLQTLLRMQPTTDEELKLRLYDGDLSLLGPAEQFLKDLVDIPLAYKRMDVLLFMSTLREDVSSIKESFATLEASLKISDNLNAIDAFTRTLVELLLLDNAMYVSVNILESSRVACTELRSNRLFLKLLEAVLKTGNRMNDGTYRGGAQAFKLDTLLKLSDVKGADGKTTLLHFVVQEIIRSEGVRAVRLARQSGNMSCLTNYSLNSDDFGENSPRESGEDYHDIGLKVVSCLSSELQNVKKAAGLDADAITSAVASFGHRLMENKEFLNTDMKSLEEDSGFHHSLQCFVEHAEVAINFLLEEERRIRSLVQNTTDYFHGNAGKEEGLQVFVIVRDFLGMLDKACKEIRESPNKVSKTPKVKGSPRAAPIPDPRQLLFPAIVDRRVDSSSSDEEGP</sequence>
<dbReference type="PROSITE" id="PS51444">
    <property type="entry name" value="FH2"/>
    <property type="match status" value="1"/>
</dbReference>
<feature type="region of interest" description="Disordered" evidence="5">
    <location>
        <begin position="119"/>
        <end position="187"/>
    </location>
</feature>
<comment type="caution">
    <text evidence="8">The sequence shown here is derived from an EMBL/GenBank/DDBJ whole genome shotgun (WGS) entry which is preliminary data.</text>
</comment>
<dbReference type="SMART" id="SM00498">
    <property type="entry name" value="FH2"/>
    <property type="match status" value="1"/>
</dbReference>
<dbReference type="EMBL" id="PYDT01000002">
    <property type="protein sequence ID" value="THU68710.1"/>
    <property type="molecule type" value="Genomic_DNA"/>
</dbReference>
<evidence type="ECO:0000313" key="9">
    <source>
        <dbReference type="Proteomes" id="UP000317650"/>
    </source>
</evidence>
<dbReference type="GO" id="GO:0045010">
    <property type="term" value="P:actin nucleation"/>
    <property type="evidence" value="ECO:0007669"/>
    <property type="project" value="InterPro"/>
</dbReference>
<feature type="region of interest" description="Disordered" evidence="5">
    <location>
        <begin position="264"/>
        <end position="388"/>
    </location>
</feature>
<reference evidence="8 9" key="1">
    <citation type="journal article" date="2019" name="Nat. Plants">
        <title>Genome sequencing of Musa balbisiana reveals subgenome evolution and function divergence in polyploid bananas.</title>
        <authorList>
            <person name="Yao X."/>
        </authorList>
    </citation>
    <scope>NUCLEOTIDE SEQUENCE [LARGE SCALE GENOMIC DNA]</scope>
    <source>
        <strain evidence="9">cv. DH-PKW</strain>
        <tissue evidence="8">Leaves</tissue>
    </source>
</reference>
<feature type="domain" description="FH2" evidence="7">
    <location>
        <begin position="383"/>
        <end position="861"/>
    </location>
</feature>
<evidence type="ECO:0000259" key="7">
    <source>
        <dbReference type="PROSITE" id="PS51444"/>
    </source>
</evidence>
<comment type="similarity">
    <text evidence="3">Belongs to the formin-like family. Class-I subfamily.</text>
</comment>
<evidence type="ECO:0000256" key="1">
    <source>
        <dbReference type="ARBA" id="ARBA00004167"/>
    </source>
</evidence>
<proteinExistence type="inferred from homology"/>
<dbReference type="SUPFAM" id="SSF101447">
    <property type="entry name" value="Formin homology 2 domain (FH2 domain)"/>
    <property type="match status" value="1"/>
</dbReference>
<accession>A0A4S8K1V2</accession>
<name>A0A4S8K1V2_MUSBA</name>
<feature type="compositionally biased region" description="Polar residues" evidence="5">
    <location>
        <begin position="167"/>
        <end position="187"/>
    </location>
</feature>
<feature type="region of interest" description="Disordered" evidence="5">
    <location>
        <begin position="845"/>
        <end position="870"/>
    </location>
</feature>
<comment type="subcellular location">
    <subcellularLocation>
        <location evidence="1">Membrane</location>
        <topology evidence="1">Single-pass membrane protein</topology>
    </subcellularLocation>
</comment>
<gene>
    <name evidence="8" type="ORF">C4D60_Mb08t06730</name>
</gene>
<evidence type="ECO:0000313" key="8">
    <source>
        <dbReference type="EMBL" id="THU68710.1"/>
    </source>
</evidence>
<dbReference type="PANTHER" id="PTHR23213:SF269">
    <property type="entry name" value="FORMIN-LIKE PROTEIN 5"/>
    <property type="match status" value="1"/>
</dbReference>
<keyword evidence="2" id="KW-0732">Signal</keyword>
<dbReference type="STRING" id="52838.A0A4S8K1V2"/>
<feature type="transmembrane region" description="Helical" evidence="6">
    <location>
        <begin position="6"/>
        <end position="25"/>
    </location>
</feature>
<keyword evidence="6" id="KW-1133">Transmembrane helix</keyword>
<keyword evidence="9" id="KW-1185">Reference proteome</keyword>
<dbReference type="InterPro" id="IPR027643">
    <property type="entry name" value="Formin-like_plant"/>
</dbReference>
<feature type="compositionally biased region" description="Pro residues" evidence="5">
    <location>
        <begin position="314"/>
        <end position="341"/>
    </location>
</feature>
<evidence type="ECO:0000256" key="3">
    <source>
        <dbReference type="ARBA" id="ARBA00025793"/>
    </source>
</evidence>
<evidence type="ECO:0000256" key="6">
    <source>
        <dbReference type="SAM" id="Phobius"/>
    </source>
</evidence>
<dbReference type="Proteomes" id="UP000317650">
    <property type="component" value="Chromosome 8"/>
</dbReference>
<evidence type="ECO:0000256" key="5">
    <source>
        <dbReference type="SAM" id="MobiDB-lite"/>
    </source>
</evidence>
<keyword evidence="6" id="KW-0472">Membrane</keyword>
<dbReference type="GO" id="GO:0051015">
    <property type="term" value="F:actin filament binding"/>
    <property type="evidence" value="ECO:0007669"/>
    <property type="project" value="InterPro"/>
</dbReference>
<keyword evidence="6" id="KW-0812">Transmembrane</keyword>
<organism evidence="8 9">
    <name type="scientific">Musa balbisiana</name>
    <name type="common">Banana</name>
    <dbReference type="NCBI Taxonomy" id="52838"/>
    <lineage>
        <taxon>Eukaryota</taxon>
        <taxon>Viridiplantae</taxon>
        <taxon>Streptophyta</taxon>
        <taxon>Embryophyta</taxon>
        <taxon>Tracheophyta</taxon>
        <taxon>Spermatophyta</taxon>
        <taxon>Magnoliopsida</taxon>
        <taxon>Liliopsida</taxon>
        <taxon>Zingiberales</taxon>
        <taxon>Musaceae</taxon>
        <taxon>Musa</taxon>
    </lineage>
</organism>
<protein>
    <recommendedName>
        <fullName evidence="4">Formin-like protein</fullName>
    </recommendedName>
</protein>